<evidence type="ECO:0000313" key="2">
    <source>
        <dbReference type="Proteomes" id="UP001518989"/>
    </source>
</evidence>
<evidence type="ECO:0000313" key="1">
    <source>
        <dbReference type="EMBL" id="MBO1079350.1"/>
    </source>
</evidence>
<comment type="caution">
    <text evidence="1">The sequence shown here is derived from an EMBL/GenBank/DDBJ whole genome shotgun (WGS) entry which is preliminary data.</text>
</comment>
<accession>A0ABS3KPH3</accession>
<dbReference type="Proteomes" id="UP001518989">
    <property type="component" value="Unassembled WGS sequence"/>
</dbReference>
<sequence>MDGQTVTRSFNDTSEALRALRTENIRSVLPNYTRSSTVSADINIRGLVVNASVPANSSAITLSSPDADFNRTFDAGTVDATRAQLNSFLRGDEDREGLRKLVRAVVATSTVDPVAGNPSSLLGQSVIADYAAGTLLPGDDGRLGSRAAGWHASIGASLQRQSGGDYTVNVYSLPLAVSYTFGQDGLEAFVQAPLTLSDTSGGTSYMGSGAIGVRIPLVTQPDLRWGLTPLLRWGAAGSEDVGAVGQVYGGAMTSDLRVAVGAFTLGISNGISRYRTEPLKVGRYEVDYRLNNWAYRNGVSLSLPVGEVAGRAVDAGLSFVDTRMTGDDLAVGNWQEYGVFASLGGSFRASASYLNGERGFNGFRIGLTAGF</sequence>
<protein>
    <recommendedName>
        <fullName evidence="3">Autotransporter outer membrane beta-barrel domain-containing protein</fullName>
    </recommendedName>
</protein>
<evidence type="ECO:0008006" key="3">
    <source>
        <dbReference type="Google" id="ProtNLM"/>
    </source>
</evidence>
<reference evidence="1 2" key="1">
    <citation type="submission" date="2020-09" db="EMBL/GenBank/DDBJ databases">
        <title>Roseomonas.</title>
        <authorList>
            <person name="Zhu W."/>
        </authorList>
    </citation>
    <scope>NUCLEOTIDE SEQUENCE [LARGE SCALE GENOMIC DNA]</scope>
    <source>
        <strain evidence="1 2">573</strain>
    </source>
</reference>
<proteinExistence type="predicted"/>
<dbReference type="EMBL" id="JACTNG010000004">
    <property type="protein sequence ID" value="MBO1079350.1"/>
    <property type="molecule type" value="Genomic_DNA"/>
</dbReference>
<gene>
    <name evidence="1" type="ORF">IAI61_09925</name>
</gene>
<keyword evidence="2" id="KW-1185">Reference proteome</keyword>
<dbReference type="RefSeq" id="WP_207416907.1">
    <property type="nucleotide sequence ID" value="NZ_CP061177.1"/>
</dbReference>
<name>A0ABS3KPH3_9PROT</name>
<organism evidence="1 2">
    <name type="scientific">Roseomonas haemaphysalidis</name>
    <dbReference type="NCBI Taxonomy" id="2768162"/>
    <lineage>
        <taxon>Bacteria</taxon>
        <taxon>Pseudomonadati</taxon>
        <taxon>Pseudomonadota</taxon>
        <taxon>Alphaproteobacteria</taxon>
        <taxon>Acetobacterales</taxon>
        <taxon>Roseomonadaceae</taxon>
        <taxon>Roseomonas</taxon>
    </lineage>
</organism>